<organism evidence="3 4">
    <name type="scientific">Paractinoplanes pyxinae</name>
    <dbReference type="NCBI Taxonomy" id="2997416"/>
    <lineage>
        <taxon>Bacteria</taxon>
        <taxon>Bacillati</taxon>
        <taxon>Actinomycetota</taxon>
        <taxon>Actinomycetes</taxon>
        <taxon>Micromonosporales</taxon>
        <taxon>Micromonosporaceae</taxon>
        <taxon>Paractinoplanes</taxon>
    </lineage>
</organism>
<dbReference type="Proteomes" id="UP001151002">
    <property type="component" value="Unassembled WGS sequence"/>
</dbReference>
<gene>
    <name evidence="3" type="ORF">OWR29_07050</name>
</gene>
<evidence type="ECO:0008006" key="5">
    <source>
        <dbReference type="Google" id="ProtNLM"/>
    </source>
</evidence>
<dbReference type="RefSeq" id="WP_267561697.1">
    <property type="nucleotide sequence ID" value="NZ_JAPNTZ010000002.1"/>
</dbReference>
<evidence type="ECO:0000256" key="1">
    <source>
        <dbReference type="SAM" id="MobiDB-lite"/>
    </source>
</evidence>
<feature type="signal peptide" evidence="2">
    <location>
        <begin position="1"/>
        <end position="29"/>
    </location>
</feature>
<accession>A0ABT4AU15</accession>
<proteinExistence type="predicted"/>
<evidence type="ECO:0000313" key="3">
    <source>
        <dbReference type="EMBL" id="MCY1137753.1"/>
    </source>
</evidence>
<evidence type="ECO:0000256" key="2">
    <source>
        <dbReference type="SAM" id="SignalP"/>
    </source>
</evidence>
<feature type="region of interest" description="Disordered" evidence="1">
    <location>
        <begin position="143"/>
        <end position="264"/>
    </location>
</feature>
<evidence type="ECO:0000313" key="4">
    <source>
        <dbReference type="Proteomes" id="UP001151002"/>
    </source>
</evidence>
<protein>
    <recommendedName>
        <fullName evidence="5">Fibronectin type-III domain-containing protein</fullName>
    </recommendedName>
</protein>
<dbReference type="EMBL" id="JAPNTZ010000002">
    <property type="protein sequence ID" value="MCY1137753.1"/>
    <property type="molecule type" value="Genomic_DNA"/>
</dbReference>
<sequence length="264" mass="25558">MRLRGSAYAVTTAGLVAATLFASPAAAFAAWDADAGTAIAGARAGELPAVGMPSVTAHGSSVTVDWPALKAASGVAVRGYRLLRSNALTGETVAAERGCSGLRTTTRCTEGSVPPGHWAYEVTALVGDSWRSAPGVAAPTTIARPAVAPPPASPAPTKPAPTTPAPSTSPTPPPVPSAPTEPATPVPTKPTEPATPAPSYPVSKPSPSGPAPSSEPVGPAPTASTAPSAELTEAPAPTSSPSPAASPSSAASSSPAASEASDAA</sequence>
<reference evidence="3" key="1">
    <citation type="submission" date="2022-11" db="EMBL/GenBank/DDBJ databases">
        <authorList>
            <person name="Somphong A."/>
            <person name="Phongsopitanun W."/>
        </authorList>
    </citation>
    <scope>NUCLEOTIDE SEQUENCE</scope>
    <source>
        <strain evidence="3">Pm04-4</strain>
    </source>
</reference>
<keyword evidence="2" id="KW-0732">Signal</keyword>
<comment type="caution">
    <text evidence="3">The sequence shown here is derived from an EMBL/GenBank/DDBJ whole genome shotgun (WGS) entry which is preliminary data.</text>
</comment>
<feature type="compositionally biased region" description="Pro residues" evidence="1">
    <location>
        <begin position="147"/>
        <end position="199"/>
    </location>
</feature>
<dbReference type="PRINTS" id="PR01217">
    <property type="entry name" value="PRICHEXTENSN"/>
</dbReference>
<name>A0ABT4AU15_9ACTN</name>
<feature type="chain" id="PRO_5045485505" description="Fibronectin type-III domain-containing protein" evidence="2">
    <location>
        <begin position="30"/>
        <end position="264"/>
    </location>
</feature>
<keyword evidence="4" id="KW-1185">Reference proteome</keyword>
<feature type="compositionally biased region" description="Low complexity" evidence="1">
    <location>
        <begin position="201"/>
        <end position="264"/>
    </location>
</feature>